<dbReference type="Proteomes" id="UP001337723">
    <property type="component" value="Chromosome"/>
</dbReference>
<feature type="domain" description="Glycosyl transferase family 1" evidence="1">
    <location>
        <begin position="33"/>
        <end position="177"/>
    </location>
</feature>
<sequence length="195" mass="21363">MASAVIKAFNQEPDIYPFTPQLSPASKAEYGSKSLDFLYVASGEAHKNHITLLAAWERLAMSGLKPSLGLTLSACDAARFEAPLRSARSAGAMIELLPLRSAEEMPELYASARAAIYPSLFESFGLPLIEAKAAGLPIIAAERDYVRDLVDPVETFDPTSENSIARAVRRYLRQPTDRIEILNAKGLLVKLRQNK</sequence>
<dbReference type="KEGG" id="rmai:MACH21_19290"/>
<dbReference type="AlphaFoldDB" id="A0AA48KIF4"/>
<dbReference type="Pfam" id="PF00534">
    <property type="entry name" value="Glycos_transf_1"/>
    <property type="match status" value="1"/>
</dbReference>
<proteinExistence type="predicted"/>
<evidence type="ECO:0000259" key="1">
    <source>
        <dbReference type="Pfam" id="PF00534"/>
    </source>
</evidence>
<evidence type="ECO:0000313" key="2">
    <source>
        <dbReference type="EMBL" id="BDW85752.1"/>
    </source>
</evidence>
<dbReference type="PANTHER" id="PTHR46401:SF8">
    <property type="entry name" value="BLL6006 PROTEIN"/>
    <property type="match status" value="1"/>
</dbReference>
<keyword evidence="3" id="KW-1185">Reference proteome</keyword>
<dbReference type="PANTHER" id="PTHR46401">
    <property type="entry name" value="GLYCOSYLTRANSFERASE WBBK-RELATED"/>
    <property type="match status" value="1"/>
</dbReference>
<dbReference type="GO" id="GO:0016757">
    <property type="term" value="F:glycosyltransferase activity"/>
    <property type="evidence" value="ECO:0007669"/>
    <property type="project" value="InterPro"/>
</dbReference>
<protein>
    <recommendedName>
        <fullName evidence="1">Glycosyl transferase family 1 domain-containing protein</fullName>
    </recommendedName>
</protein>
<dbReference type="Gene3D" id="3.40.50.2000">
    <property type="entry name" value="Glycogen Phosphorylase B"/>
    <property type="match status" value="1"/>
</dbReference>
<dbReference type="EMBL" id="AP027266">
    <property type="protein sequence ID" value="BDW85752.1"/>
    <property type="molecule type" value="Genomic_DNA"/>
</dbReference>
<dbReference type="InterPro" id="IPR001296">
    <property type="entry name" value="Glyco_trans_1"/>
</dbReference>
<name>A0AA48KIF4_9RHOB</name>
<evidence type="ECO:0000313" key="3">
    <source>
        <dbReference type="Proteomes" id="UP001337723"/>
    </source>
</evidence>
<dbReference type="SUPFAM" id="SSF53756">
    <property type="entry name" value="UDP-Glycosyltransferase/glycogen phosphorylase"/>
    <property type="match status" value="1"/>
</dbReference>
<organism evidence="2 3">
    <name type="scientific">Roseicyclus marinus</name>
    <dbReference type="NCBI Taxonomy" id="2161673"/>
    <lineage>
        <taxon>Bacteria</taxon>
        <taxon>Pseudomonadati</taxon>
        <taxon>Pseudomonadota</taxon>
        <taxon>Alphaproteobacteria</taxon>
        <taxon>Rhodobacterales</taxon>
        <taxon>Roseobacteraceae</taxon>
        <taxon>Roseicyclus</taxon>
    </lineage>
</organism>
<gene>
    <name evidence="2" type="ORF">MACH21_19290</name>
</gene>
<reference evidence="2 3" key="1">
    <citation type="submission" date="2023-01" db="EMBL/GenBank/DDBJ databases">
        <title>Complete genome sequence of Roseicyclus marinus strain Dej080120_10.</title>
        <authorList>
            <person name="Ueki S."/>
            <person name="Maruyama F."/>
        </authorList>
    </citation>
    <scope>NUCLEOTIDE SEQUENCE [LARGE SCALE GENOMIC DNA]</scope>
    <source>
        <strain evidence="2 3">Dej080120_10</strain>
    </source>
</reference>
<accession>A0AA48KIF4</accession>